<protein>
    <submittedName>
        <fullName evidence="2">Uncharacterized protein</fullName>
    </submittedName>
</protein>
<evidence type="ECO:0000256" key="1">
    <source>
        <dbReference type="SAM" id="MobiDB-lite"/>
    </source>
</evidence>
<feature type="compositionally biased region" description="Basic and acidic residues" evidence="1">
    <location>
        <begin position="10"/>
        <end position="20"/>
    </location>
</feature>
<dbReference type="Proteomes" id="UP001054837">
    <property type="component" value="Unassembled WGS sequence"/>
</dbReference>
<keyword evidence="3" id="KW-1185">Reference proteome</keyword>
<evidence type="ECO:0000313" key="2">
    <source>
        <dbReference type="EMBL" id="GIY73434.1"/>
    </source>
</evidence>
<dbReference type="AlphaFoldDB" id="A0AAV4VU10"/>
<reference evidence="2 3" key="1">
    <citation type="submission" date="2021-06" db="EMBL/GenBank/DDBJ databases">
        <title>Caerostris darwini draft genome.</title>
        <authorList>
            <person name="Kono N."/>
            <person name="Arakawa K."/>
        </authorList>
    </citation>
    <scope>NUCLEOTIDE SEQUENCE [LARGE SCALE GENOMIC DNA]</scope>
</reference>
<sequence length="88" mass="10199">MPDSNSSETDLPRRERAARPWRSETRYELMRSLPSAEEVSPTVTVTNHCRPWTLSLCCRCFSFVNDTTRVVKGWNAVDVLEKKNLIQK</sequence>
<comment type="caution">
    <text evidence="2">The sequence shown here is derived from an EMBL/GenBank/DDBJ whole genome shotgun (WGS) entry which is preliminary data.</text>
</comment>
<gene>
    <name evidence="2" type="ORF">CDAR_493831</name>
</gene>
<accession>A0AAV4VU10</accession>
<proteinExistence type="predicted"/>
<dbReference type="EMBL" id="BPLQ01013610">
    <property type="protein sequence ID" value="GIY73434.1"/>
    <property type="molecule type" value="Genomic_DNA"/>
</dbReference>
<organism evidence="2 3">
    <name type="scientific">Caerostris darwini</name>
    <dbReference type="NCBI Taxonomy" id="1538125"/>
    <lineage>
        <taxon>Eukaryota</taxon>
        <taxon>Metazoa</taxon>
        <taxon>Ecdysozoa</taxon>
        <taxon>Arthropoda</taxon>
        <taxon>Chelicerata</taxon>
        <taxon>Arachnida</taxon>
        <taxon>Araneae</taxon>
        <taxon>Araneomorphae</taxon>
        <taxon>Entelegynae</taxon>
        <taxon>Araneoidea</taxon>
        <taxon>Araneidae</taxon>
        <taxon>Caerostris</taxon>
    </lineage>
</organism>
<feature type="region of interest" description="Disordered" evidence="1">
    <location>
        <begin position="1"/>
        <end position="20"/>
    </location>
</feature>
<name>A0AAV4VU10_9ARAC</name>
<evidence type="ECO:0000313" key="3">
    <source>
        <dbReference type="Proteomes" id="UP001054837"/>
    </source>
</evidence>